<keyword evidence="4" id="KW-0732">Signal</keyword>
<reference evidence="5" key="1">
    <citation type="submission" date="2024-05" db="EMBL/GenBank/DDBJ databases">
        <title>Genome Sequences of Four Agar- Degrading Marine Bacteria.</title>
        <authorList>
            <person name="Phillips E.K."/>
            <person name="Shaffer J.C."/>
            <person name="Henson M.W."/>
            <person name="Temperton B."/>
            <person name="Thrash C.J."/>
            <person name="Martin M.O."/>
        </authorList>
    </citation>
    <scope>NUCLEOTIDE SEQUENCE</scope>
    <source>
        <strain evidence="5">EKP203</strain>
    </source>
</reference>
<sequence>MIRRTIILITAALTVMTAQADSEGPRNFRHAKVLAKNHVFFDREQSELGTLYCGCDWKFRGESGGVVDKASCGYETRKNEVRASRIEYEHIMPISNIGRSLQCWQNGGRKNCQAKDPVFNKIEANLHNLDIAIGEVNADRSNYLFGQFTKQKATQYGQCDVHVDFKNRQAQPREEVRGIIARTYLLMHDLYDIRPSNQQLRLLETWHATYPVSEWEAERDRRIASIMGYNNPYVLDPSLRYKDRPAQDIKVVSGQETLTDVAGFQSVKGNKRSKIYHLSVGCPSFSSVSEHNAVSFDTEEEAIEAGFKKAGNCI</sequence>
<comment type="caution">
    <text evidence="5">The sequence shown here is derived from an EMBL/GenBank/DDBJ whole genome shotgun (WGS) entry which is preliminary data.</text>
</comment>
<dbReference type="Gene3D" id="3.40.10.10">
    <property type="entry name" value="DNA Methylphosphotriester Repair Domain"/>
    <property type="match status" value="1"/>
</dbReference>
<feature type="chain" id="PRO_5045841487" evidence="4">
    <location>
        <begin position="21"/>
        <end position="314"/>
    </location>
</feature>
<protein>
    <submittedName>
        <fullName evidence="5">Endonuclease</fullName>
    </submittedName>
</protein>
<evidence type="ECO:0000256" key="1">
    <source>
        <dbReference type="ARBA" id="ARBA00006429"/>
    </source>
</evidence>
<gene>
    <name evidence="5" type="ORF">QWJ08_21385</name>
</gene>
<keyword evidence="6" id="KW-1185">Reference proteome</keyword>
<dbReference type="PANTHER" id="PTHR33607:SF2">
    <property type="entry name" value="ENDONUCLEASE-1"/>
    <property type="match status" value="1"/>
</dbReference>
<keyword evidence="3" id="KW-0378">Hydrolase</keyword>
<dbReference type="InterPro" id="IPR035451">
    <property type="entry name" value="Ada-like_dom_sf"/>
</dbReference>
<evidence type="ECO:0000313" key="6">
    <source>
        <dbReference type="Proteomes" id="UP001169719"/>
    </source>
</evidence>
<name>A0ABT7Y776_9VIBR</name>
<dbReference type="RefSeq" id="WP_289964084.1">
    <property type="nucleotide sequence ID" value="NZ_JAUEOZ010000003.1"/>
</dbReference>
<dbReference type="SUPFAM" id="SSF54060">
    <property type="entry name" value="His-Me finger endonucleases"/>
    <property type="match status" value="1"/>
</dbReference>
<dbReference type="GO" id="GO:0004519">
    <property type="term" value="F:endonuclease activity"/>
    <property type="evidence" value="ECO:0007669"/>
    <property type="project" value="UniProtKB-KW"/>
</dbReference>
<dbReference type="InterPro" id="IPR007346">
    <property type="entry name" value="Endonuclease-I"/>
</dbReference>
<organism evidence="5 6">
    <name type="scientific">Vibrio agarivorans</name>
    <dbReference type="NCBI Taxonomy" id="153622"/>
    <lineage>
        <taxon>Bacteria</taxon>
        <taxon>Pseudomonadati</taxon>
        <taxon>Pseudomonadota</taxon>
        <taxon>Gammaproteobacteria</taxon>
        <taxon>Vibrionales</taxon>
        <taxon>Vibrionaceae</taxon>
        <taxon>Vibrio</taxon>
    </lineage>
</organism>
<evidence type="ECO:0000256" key="4">
    <source>
        <dbReference type="SAM" id="SignalP"/>
    </source>
</evidence>
<dbReference type="InterPro" id="IPR044925">
    <property type="entry name" value="His-Me_finger_sf"/>
</dbReference>
<evidence type="ECO:0000256" key="3">
    <source>
        <dbReference type="ARBA" id="ARBA00022801"/>
    </source>
</evidence>
<accession>A0ABT7Y776</accession>
<dbReference type="Proteomes" id="UP001169719">
    <property type="component" value="Unassembled WGS sequence"/>
</dbReference>
<dbReference type="PANTHER" id="PTHR33607">
    <property type="entry name" value="ENDONUCLEASE-1"/>
    <property type="match status" value="1"/>
</dbReference>
<keyword evidence="2" id="KW-0540">Nuclease</keyword>
<dbReference type="EMBL" id="JAUEOZ010000003">
    <property type="protein sequence ID" value="MDN2483911.1"/>
    <property type="molecule type" value="Genomic_DNA"/>
</dbReference>
<proteinExistence type="inferred from homology"/>
<comment type="similarity">
    <text evidence="1">Belongs to the EndA/NucM nuclease family.</text>
</comment>
<evidence type="ECO:0000313" key="5">
    <source>
        <dbReference type="EMBL" id="MDN2483911.1"/>
    </source>
</evidence>
<keyword evidence="5" id="KW-0255">Endonuclease</keyword>
<feature type="signal peptide" evidence="4">
    <location>
        <begin position="1"/>
        <end position="20"/>
    </location>
</feature>
<evidence type="ECO:0000256" key="2">
    <source>
        <dbReference type="ARBA" id="ARBA00022722"/>
    </source>
</evidence>
<dbReference type="Pfam" id="PF04231">
    <property type="entry name" value="Endonuclease_1"/>
    <property type="match status" value="1"/>
</dbReference>